<evidence type="ECO:0000313" key="1">
    <source>
        <dbReference type="EMBL" id="MBY8824997.1"/>
    </source>
</evidence>
<dbReference type="Pfam" id="PF01042">
    <property type="entry name" value="Ribonuc_L-PSP"/>
    <property type="match status" value="1"/>
</dbReference>
<accession>A0ABS7PUF5</accession>
<evidence type="ECO:0000313" key="2">
    <source>
        <dbReference type="Proteomes" id="UP000706039"/>
    </source>
</evidence>
<sequence>MSDLTRLSSGSRFETLAAYSRAVADDRYVHISGTVGADPETGAIPEAVSEQVDNIFRIVGDVLAGFDIGLDAVVRTRVYLTDIDHLMAVAEGLRARFSDCPPANTTLICGIPAPGAKVEIEVTARRR</sequence>
<dbReference type="PANTHER" id="PTHR43857">
    <property type="entry name" value="BLR7761 PROTEIN"/>
    <property type="match status" value="1"/>
</dbReference>
<dbReference type="SUPFAM" id="SSF55298">
    <property type="entry name" value="YjgF-like"/>
    <property type="match status" value="1"/>
</dbReference>
<dbReference type="Proteomes" id="UP000706039">
    <property type="component" value="Unassembled WGS sequence"/>
</dbReference>
<keyword evidence="2" id="KW-1185">Reference proteome</keyword>
<dbReference type="Gene3D" id="3.30.1330.40">
    <property type="entry name" value="RutC-like"/>
    <property type="match status" value="1"/>
</dbReference>
<organism evidence="1 2">
    <name type="scientific">Sphingomonas colocasiae</name>
    <dbReference type="NCBI Taxonomy" id="1848973"/>
    <lineage>
        <taxon>Bacteria</taxon>
        <taxon>Pseudomonadati</taxon>
        <taxon>Pseudomonadota</taxon>
        <taxon>Alphaproteobacteria</taxon>
        <taxon>Sphingomonadales</taxon>
        <taxon>Sphingomonadaceae</taxon>
        <taxon>Sphingomonas</taxon>
    </lineage>
</organism>
<protein>
    <submittedName>
        <fullName evidence="1">RidA family protein</fullName>
    </submittedName>
</protein>
<dbReference type="RefSeq" id="WP_222992105.1">
    <property type="nucleotide sequence ID" value="NZ_JAINVV010000011.1"/>
</dbReference>
<dbReference type="InterPro" id="IPR035959">
    <property type="entry name" value="RutC-like_sf"/>
</dbReference>
<dbReference type="PANTHER" id="PTHR43857:SF1">
    <property type="entry name" value="YJGH FAMILY PROTEIN"/>
    <property type="match status" value="1"/>
</dbReference>
<dbReference type="InterPro" id="IPR006175">
    <property type="entry name" value="YjgF/YER057c/UK114"/>
</dbReference>
<reference evidence="1 2" key="1">
    <citation type="submission" date="2021-08" db="EMBL/GenBank/DDBJ databases">
        <authorList>
            <person name="Tuo L."/>
        </authorList>
    </citation>
    <scope>NUCLEOTIDE SEQUENCE [LARGE SCALE GENOMIC DNA]</scope>
    <source>
        <strain evidence="1 2">JCM 31229</strain>
    </source>
</reference>
<name>A0ABS7PUF5_9SPHN</name>
<gene>
    <name evidence="1" type="ORF">K7G82_22025</name>
</gene>
<proteinExistence type="predicted"/>
<comment type="caution">
    <text evidence="1">The sequence shown here is derived from an EMBL/GenBank/DDBJ whole genome shotgun (WGS) entry which is preliminary data.</text>
</comment>
<dbReference type="EMBL" id="JAINVV010000011">
    <property type="protein sequence ID" value="MBY8824997.1"/>
    <property type="molecule type" value="Genomic_DNA"/>
</dbReference>